<dbReference type="AlphaFoldDB" id="A0A938X305"/>
<evidence type="ECO:0000313" key="2">
    <source>
        <dbReference type="Proteomes" id="UP000713880"/>
    </source>
</evidence>
<dbReference type="Proteomes" id="UP000713880">
    <property type="component" value="Unassembled WGS sequence"/>
</dbReference>
<keyword evidence="2" id="KW-1185">Reference proteome</keyword>
<gene>
    <name evidence="1" type="ORF">H6A13_08150</name>
</gene>
<protein>
    <submittedName>
        <fullName evidence="1">GNAT family acetyltransferase</fullName>
    </submittedName>
</protein>
<comment type="caution">
    <text evidence="1">The sequence shown here is derived from an EMBL/GenBank/DDBJ whole genome shotgun (WGS) entry which is preliminary data.</text>
</comment>
<dbReference type="EMBL" id="JACJLV010000023">
    <property type="protein sequence ID" value="MBM6827068.1"/>
    <property type="molecule type" value="Genomic_DNA"/>
</dbReference>
<accession>A0A938X305</accession>
<name>A0A938X305_9CLOT</name>
<reference evidence="1" key="2">
    <citation type="journal article" date="2021" name="Sci. Rep.">
        <title>The distribution of antibiotic resistance genes in chicken gut microbiota commensals.</title>
        <authorList>
            <person name="Juricova H."/>
            <person name="Matiasovicova J."/>
            <person name="Kubasova T."/>
            <person name="Cejkova D."/>
            <person name="Rychlik I."/>
        </authorList>
    </citation>
    <scope>NUCLEOTIDE SEQUENCE</scope>
    <source>
        <strain evidence="1">An420c</strain>
    </source>
</reference>
<proteinExistence type="predicted"/>
<reference evidence="1" key="1">
    <citation type="submission" date="2020-08" db="EMBL/GenBank/DDBJ databases">
        <authorList>
            <person name="Cejkova D."/>
            <person name="Kubasova T."/>
            <person name="Jahodarova E."/>
            <person name="Rychlik I."/>
        </authorList>
    </citation>
    <scope>NUCLEOTIDE SEQUENCE</scope>
    <source>
        <strain evidence="1">An420c</strain>
    </source>
</reference>
<organism evidence="1 2">
    <name type="scientific">Mordavella massiliensis</name>
    <dbReference type="NCBI Taxonomy" id="1871024"/>
    <lineage>
        <taxon>Bacteria</taxon>
        <taxon>Bacillati</taxon>
        <taxon>Bacillota</taxon>
        <taxon>Clostridia</taxon>
        <taxon>Eubacteriales</taxon>
        <taxon>Clostridiaceae</taxon>
        <taxon>Mordavella</taxon>
    </lineage>
</organism>
<dbReference type="RefSeq" id="WP_204909102.1">
    <property type="nucleotide sequence ID" value="NZ_JACJLV010000023.1"/>
</dbReference>
<sequence length="96" mass="11451">MISTVGLNIKALKKEPFSGSHHGMRYYLRTADDTLSVFLYPEPWSFERTPDEEKEQKDFPFSQEGLDAAIDWINQSYEAKRPYWNDRLQNRMKYLL</sequence>
<evidence type="ECO:0000313" key="1">
    <source>
        <dbReference type="EMBL" id="MBM6827068.1"/>
    </source>
</evidence>